<organism evidence="6">
    <name type="scientific">Schizaphis graminum</name>
    <name type="common">Green bug aphid</name>
    <dbReference type="NCBI Taxonomy" id="13262"/>
    <lineage>
        <taxon>Eukaryota</taxon>
        <taxon>Metazoa</taxon>
        <taxon>Ecdysozoa</taxon>
        <taxon>Arthropoda</taxon>
        <taxon>Hexapoda</taxon>
        <taxon>Insecta</taxon>
        <taxon>Pterygota</taxon>
        <taxon>Neoptera</taxon>
        <taxon>Paraneoptera</taxon>
        <taxon>Hemiptera</taxon>
        <taxon>Sternorrhyncha</taxon>
        <taxon>Aphidomorpha</taxon>
        <taxon>Aphidoidea</taxon>
        <taxon>Aphididae</taxon>
        <taxon>Aphidini</taxon>
        <taxon>Schizaphis</taxon>
    </lineage>
</organism>
<dbReference type="GO" id="GO:0030154">
    <property type="term" value="P:cell differentiation"/>
    <property type="evidence" value="ECO:0007669"/>
    <property type="project" value="TreeGrafter"/>
</dbReference>
<comment type="subcellular location">
    <subcellularLocation>
        <location evidence="3">Nucleus</location>
    </subcellularLocation>
</comment>
<dbReference type="PROSITE" id="PS00345">
    <property type="entry name" value="ETS_DOMAIN_1"/>
    <property type="match status" value="1"/>
</dbReference>
<dbReference type="AlphaFoldDB" id="A0A2S2PFQ4"/>
<dbReference type="PANTHER" id="PTHR11849">
    <property type="entry name" value="ETS"/>
    <property type="match status" value="1"/>
</dbReference>
<dbReference type="GO" id="GO:0005634">
    <property type="term" value="C:nucleus"/>
    <property type="evidence" value="ECO:0007669"/>
    <property type="project" value="UniProtKB-SubCell"/>
</dbReference>
<dbReference type="Pfam" id="PF00178">
    <property type="entry name" value="Ets"/>
    <property type="match status" value="1"/>
</dbReference>
<evidence type="ECO:0000256" key="2">
    <source>
        <dbReference type="ARBA" id="ARBA00023125"/>
    </source>
</evidence>
<gene>
    <name evidence="6" type="primary">ETV4_0</name>
    <name evidence="6" type="ORF">g.81511</name>
</gene>
<feature type="compositionally biased region" description="Polar residues" evidence="4">
    <location>
        <begin position="1"/>
        <end position="12"/>
    </location>
</feature>
<name>A0A2S2PFQ4_SCHGA</name>
<evidence type="ECO:0000256" key="1">
    <source>
        <dbReference type="ARBA" id="ARBA00005562"/>
    </source>
</evidence>
<dbReference type="PRINTS" id="PR00454">
    <property type="entry name" value="ETSDOMAIN"/>
</dbReference>
<dbReference type="GO" id="GO:0000981">
    <property type="term" value="F:DNA-binding transcription factor activity, RNA polymerase II-specific"/>
    <property type="evidence" value="ECO:0007669"/>
    <property type="project" value="TreeGrafter"/>
</dbReference>
<dbReference type="InterPro" id="IPR046328">
    <property type="entry name" value="ETS_fam"/>
</dbReference>
<dbReference type="InterPro" id="IPR036388">
    <property type="entry name" value="WH-like_DNA-bd_sf"/>
</dbReference>
<dbReference type="PROSITE" id="PS50061">
    <property type="entry name" value="ETS_DOMAIN_3"/>
    <property type="match status" value="1"/>
</dbReference>
<dbReference type="GO" id="GO:0043565">
    <property type="term" value="F:sequence-specific DNA binding"/>
    <property type="evidence" value="ECO:0007669"/>
    <property type="project" value="InterPro"/>
</dbReference>
<keyword evidence="3" id="KW-0539">Nucleus</keyword>
<accession>A0A2S2PFQ4</accession>
<reference evidence="6" key="1">
    <citation type="submission" date="2018-04" db="EMBL/GenBank/DDBJ databases">
        <title>Transcriptome of Schizaphis graminum biotype I.</title>
        <authorList>
            <person name="Scully E.D."/>
            <person name="Geib S.M."/>
            <person name="Palmer N.A."/>
            <person name="Koch K."/>
            <person name="Bradshaw J."/>
            <person name="Heng-Moss T."/>
            <person name="Sarath G."/>
        </authorList>
    </citation>
    <scope>NUCLEOTIDE SEQUENCE</scope>
</reference>
<sequence>MINSPREQQVQDESVDHPKILSSFNNRNPSFTGAIENGEIEIDKRNGVYDVPQQTENVYVHLSSKPISQMLENWNQEDRAAVVYQQNSMKTELRSPADCCGRSTRYFTDHYYPHSPTNFRSLATRNLYYDYYDPPAVMTHKKDPDAKSYYGQDANDNATRYPTQGGSPLFLSTSDVFNYHHSTHMHIQPAPPLPLSPPLPPLPPTITISKDHQDGEVPESKTVLSLGHEGNGAGYTGITVPPQPQRRGALQLWQFLVTLLDDPNNASCIVWTGRGMEFKLVEPEEVARRWGLQKNRPAMNYDKLSRSLRYYYEKGIMQKVAGE</sequence>
<dbReference type="SUPFAM" id="SSF46785">
    <property type="entry name" value="Winged helix' DNA-binding domain"/>
    <property type="match status" value="1"/>
</dbReference>
<dbReference type="InterPro" id="IPR000418">
    <property type="entry name" value="Ets_dom"/>
</dbReference>
<dbReference type="SMART" id="SM00413">
    <property type="entry name" value="ETS"/>
    <property type="match status" value="1"/>
</dbReference>
<comment type="similarity">
    <text evidence="1 3">Belongs to the ETS family.</text>
</comment>
<dbReference type="EMBL" id="GGMR01015658">
    <property type="protein sequence ID" value="MBY28277.1"/>
    <property type="molecule type" value="Transcribed_RNA"/>
</dbReference>
<evidence type="ECO:0000256" key="3">
    <source>
        <dbReference type="RuleBase" id="RU004019"/>
    </source>
</evidence>
<evidence type="ECO:0000313" key="6">
    <source>
        <dbReference type="EMBL" id="MBY28277.1"/>
    </source>
</evidence>
<dbReference type="Gene3D" id="1.10.10.10">
    <property type="entry name" value="Winged helix-like DNA-binding domain superfamily/Winged helix DNA-binding domain"/>
    <property type="match status" value="1"/>
</dbReference>
<evidence type="ECO:0000256" key="4">
    <source>
        <dbReference type="SAM" id="MobiDB-lite"/>
    </source>
</evidence>
<dbReference type="PANTHER" id="PTHR11849:SF282">
    <property type="entry name" value="ETV5-RELATED PROTEIN ETS96B"/>
    <property type="match status" value="1"/>
</dbReference>
<keyword evidence="2 3" id="KW-0238">DNA-binding</keyword>
<dbReference type="InterPro" id="IPR036390">
    <property type="entry name" value="WH_DNA-bd_sf"/>
</dbReference>
<feature type="region of interest" description="Disordered" evidence="4">
    <location>
        <begin position="1"/>
        <end position="28"/>
    </location>
</feature>
<dbReference type="PROSITE" id="PS00346">
    <property type="entry name" value="ETS_DOMAIN_2"/>
    <property type="match status" value="1"/>
</dbReference>
<proteinExistence type="inferred from homology"/>
<protein>
    <submittedName>
        <fullName evidence="6">ETS translocation variant 4</fullName>
    </submittedName>
</protein>
<feature type="domain" description="ETS" evidence="5">
    <location>
        <begin position="250"/>
        <end position="323"/>
    </location>
</feature>
<evidence type="ECO:0000259" key="5">
    <source>
        <dbReference type="PROSITE" id="PS50061"/>
    </source>
</evidence>